<evidence type="ECO:0008006" key="4">
    <source>
        <dbReference type="Google" id="ProtNLM"/>
    </source>
</evidence>
<dbReference type="PANTHER" id="PTHR40940">
    <property type="entry name" value="PROTEIN BATD-RELATED"/>
    <property type="match status" value="1"/>
</dbReference>
<evidence type="ECO:0000256" key="1">
    <source>
        <dbReference type="SAM" id="Phobius"/>
    </source>
</evidence>
<dbReference type="Proteomes" id="UP001500552">
    <property type="component" value="Unassembled WGS sequence"/>
</dbReference>
<comment type="caution">
    <text evidence="2">The sequence shown here is derived from an EMBL/GenBank/DDBJ whole genome shotgun (WGS) entry which is preliminary data.</text>
</comment>
<feature type="transmembrane region" description="Helical" evidence="1">
    <location>
        <begin position="329"/>
        <end position="352"/>
    </location>
</feature>
<keyword evidence="3" id="KW-1185">Reference proteome</keyword>
<evidence type="ECO:0000313" key="3">
    <source>
        <dbReference type="Proteomes" id="UP001500552"/>
    </source>
</evidence>
<name>A0ABP8M0R6_9BACT</name>
<gene>
    <name evidence="2" type="ORF">GCM10023188_36110</name>
</gene>
<keyword evidence="1" id="KW-1133">Transmembrane helix</keyword>
<dbReference type="EMBL" id="BAABHC010000026">
    <property type="protein sequence ID" value="GAA4439641.1"/>
    <property type="molecule type" value="Genomic_DNA"/>
</dbReference>
<keyword evidence="1" id="KW-0472">Membrane</keyword>
<dbReference type="PANTHER" id="PTHR40940:SF2">
    <property type="entry name" value="BATD"/>
    <property type="match status" value="1"/>
</dbReference>
<reference evidence="3" key="1">
    <citation type="journal article" date="2019" name="Int. J. Syst. Evol. Microbiol.">
        <title>The Global Catalogue of Microorganisms (GCM) 10K type strain sequencing project: providing services to taxonomists for standard genome sequencing and annotation.</title>
        <authorList>
            <consortium name="The Broad Institute Genomics Platform"/>
            <consortium name="The Broad Institute Genome Sequencing Center for Infectious Disease"/>
            <person name="Wu L."/>
            <person name="Ma J."/>
        </authorList>
    </citation>
    <scope>NUCLEOTIDE SEQUENCE [LARGE SCALE GENOMIC DNA]</scope>
    <source>
        <strain evidence="3">JCM 17926</strain>
    </source>
</reference>
<proteinExistence type="predicted"/>
<dbReference type="Pfam" id="PF13584">
    <property type="entry name" value="BatD"/>
    <property type="match status" value="1"/>
</dbReference>
<protein>
    <recommendedName>
        <fullName evidence="4">Oxygen tolerance</fullName>
    </recommendedName>
</protein>
<sequence length="472" mass="52805">MAVLLSILLLVLLPYQQYTTIDGTKVQEGKHELYKGNDVLLLCVPSKHRVYAGEPVTVNYKLLTGTSVKEAGVISAPMFRGFNAEEIKTLGAAKPERYKGRDYTAIYLKQTILTPHKPGTLTLEPLTILLKVELPPNPDDFFQVEKYKDYILSSGNVEIEVLALPTFMQGLADAIGRYSFSTSVEESEVTLGDVINYKIMISGLGNSSNITPPELSLPSHIEVYGPTTEIDRKLTAEGPASKHIYEYKLVPPDTGTFVIPVLQFTFFDSEKGEFITLPSAEHEIKVNASQQYIQKAIENGRATHSQLLNNNGLLILDAGSLSKRGSLFFGSYTFFTLFILALMLYGVAYTYISYTVKIKACPLLLRRKKALKVAKKRITSLKDEKSNLALSQLSTTILTYLSDRLQVTILTSKEAKQELLKQRVPLQIIDQLQEVLWRCYEASYSQAGRTPNLQQICHHTRVILRAIENATR</sequence>
<dbReference type="RefSeq" id="WP_345160967.1">
    <property type="nucleotide sequence ID" value="NZ_BAABHC010000026.1"/>
</dbReference>
<keyword evidence="1" id="KW-0812">Transmembrane</keyword>
<evidence type="ECO:0000313" key="2">
    <source>
        <dbReference type="EMBL" id="GAA4439641.1"/>
    </source>
</evidence>
<organism evidence="2 3">
    <name type="scientific">Pontibacter saemangeumensis</name>
    <dbReference type="NCBI Taxonomy" id="1084525"/>
    <lineage>
        <taxon>Bacteria</taxon>
        <taxon>Pseudomonadati</taxon>
        <taxon>Bacteroidota</taxon>
        <taxon>Cytophagia</taxon>
        <taxon>Cytophagales</taxon>
        <taxon>Hymenobacteraceae</taxon>
        <taxon>Pontibacter</taxon>
    </lineage>
</organism>
<dbReference type="InterPro" id="IPR025738">
    <property type="entry name" value="BatD"/>
</dbReference>
<accession>A0ABP8M0R6</accession>